<evidence type="ECO:0000313" key="15">
    <source>
        <dbReference type="EMBL" id="MBF4982997.1"/>
    </source>
</evidence>
<dbReference type="CDD" id="cd01347">
    <property type="entry name" value="ligand_gated_channel"/>
    <property type="match status" value="1"/>
</dbReference>
<dbReference type="InterPro" id="IPR036942">
    <property type="entry name" value="Beta-barrel_TonB_sf"/>
</dbReference>
<evidence type="ECO:0000256" key="7">
    <source>
        <dbReference type="ARBA" id="ARBA00023136"/>
    </source>
</evidence>
<evidence type="ECO:0000256" key="6">
    <source>
        <dbReference type="ARBA" id="ARBA00023077"/>
    </source>
</evidence>
<organism evidence="15 16">
    <name type="scientific">Nonlabens mediterrranea</name>
    <dbReference type="NCBI Taxonomy" id="1419947"/>
    <lineage>
        <taxon>Bacteria</taxon>
        <taxon>Pseudomonadati</taxon>
        <taxon>Bacteroidota</taxon>
        <taxon>Flavobacteriia</taxon>
        <taxon>Flavobacteriales</taxon>
        <taxon>Flavobacteriaceae</taxon>
        <taxon>Nonlabens</taxon>
    </lineage>
</organism>
<keyword evidence="3 10" id="KW-1134">Transmembrane beta strand</keyword>
<keyword evidence="16" id="KW-1185">Reference proteome</keyword>
<proteinExistence type="inferred from homology"/>
<dbReference type="Pfam" id="PF07715">
    <property type="entry name" value="Plug"/>
    <property type="match status" value="1"/>
</dbReference>
<dbReference type="PANTHER" id="PTHR30069">
    <property type="entry name" value="TONB-DEPENDENT OUTER MEMBRANE RECEPTOR"/>
    <property type="match status" value="1"/>
</dbReference>
<keyword evidence="8 15" id="KW-0675">Receptor</keyword>
<dbReference type="EMBL" id="JADKYU010000056">
    <property type="protein sequence ID" value="MBF4982997.1"/>
    <property type="molecule type" value="Genomic_DNA"/>
</dbReference>
<evidence type="ECO:0000256" key="3">
    <source>
        <dbReference type="ARBA" id="ARBA00022452"/>
    </source>
</evidence>
<sequence>MNLNKNYLYICALLRTILISNMCKYLIFFCLCVFAFAKASSQHQIVDTTNTEKLEEIVLTATRTERQLSSLPLPVTLISKKKIIQSGTVRLNEILNEQTGIITVADESGFEGVQIQGITSDYILILIDGVPLVGRNAGNFDLSRLTVGNIKQIEVVKGPSSSLYGSEALGGVINIITEKPRSRQLKGDASYRIGSFAQQDINLNLNKKFDKLRVGLFANRFSSNGYDLTPDIDGQTVNPFANYTLNTRVFYDFNDRLSLFTSARYYDQSQDADFYLDDVLYKGDSKEKEWNAHARLDQQWGERFSTSYEFYYTNYKANELLQSIIDDEVLSDSDFDQTLLRPEIRANYKVSTHSTLTTGVGYQVEALDRTFFDERVQFDSQYIYAQYDVNLTEKWNVIAGARYDNHSEYSDQFSPKLATLYQLNESIALKGSVGYGFKAPDFRQLYFDFTNSSVGYTVLGYNVAVDKLNELQEQDQILDVVVPLSELNDPLEAESSIGYNLGATYKKGKWNAELNLFRNDFKNLIDTRIIARKTNGQNVFSYVNYDEIYTTGFELNTGYKWNKNIRLSAGYQLLYAFDKEQEQAVEDGRVFIRDAQTNQSVAIERSDYFGLVNRSRHNANFKIFYDLKKYQSNFNLRLLYRSKYGQFDTNGNGLIDSYDTSFIDGYLTANIAATKTFYNKFDLQIGANNLFNYTDNNIPTLPGIQGYFKINYQF</sequence>
<evidence type="ECO:0000256" key="4">
    <source>
        <dbReference type="ARBA" id="ARBA00022692"/>
    </source>
</evidence>
<dbReference type="InterPro" id="IPR039426">
    <property type="entry name" value="TonB-dep_rcpt-like"/>
</dbReference>
<accession>A0ABS0A0V2</accession>
<evidence type="ECO:0000259" key="13">
    <source>
        <dbReference type="Pfam" id="PF00593"/>
    </source>
</evidence>
<evidence type="ECO:0000256" key="10">
    <source>
        <dbReference type="PROSITE-ProRule" id="PRU01360"/>
    </source>
</evidence>
<comment type="caution">
    <text evidence="15">The sequence shown here is derived from an EMBL/GenBank/DDBJ whole genome shotgun (WGS) entry which is preliminary data.</text>
</comment>
<feature type="domain" description="TonB-dependent receptor-like beta-barrel" evidence="13">
    <location>
        <begin position="233"/>
        <end position="690"/>
    </location>
</feature>
<protein>
    <submittedName>
        <fullName evidence="15">TonB-dependent receptor</fullName>
    </submittedName>
</protein>
<evidence type="ECO:0000256" key="5">
    <source>
        <dbReference type="ARBA" id="ARBA00022729"/>
    </source>
</evidence>
<dbReference type="Pfam" id="PF00593">
    <property type="entry name" value="TonB_dep_Rec_b-barrel"/>
    <property type="match status" value="1"/>
</dbReference>
<reference evidence="15 16" key="1">
    <citation type="submission" date="2020-11" db="EMBL/GenBank/DDBJ databases">
        <title>P. mediterranea TC4 genome.</title>
        <authorList>
            <person name="Molmeret M."/>
        </authorList>
    </citation>
    <scope>NUCLEOTIDE SEQUENCE [LARGE SCALE GENOMIC DNA]</scope>
    <source>
        <strain evidence="15 16">TC4</strain>
    </source>
</reference>
<feature type="transmembrane region" description="Helical" evidence="12">
    <location>
        <begin position="12"/>
        <end position="37"/>
    </location>
</feature>
<keyword evidence="2 10" id="KW-0813">Transport</keyword>
<keyword evidence="9 10" id="KW-0998">Cell outer membrane</keyword>
<evidence type="ECO:0000256" key="2">
    <source>
        <dbReference type="ARBA" id="ARBA00022448"/>
    </source>
</evidence>
<keyword evidence="6 11" id="KW-0798">TonB box</keyword>
<keyword evidence="5" id="KW-0732">Signal</keyword>
<keyword evidence="7 10" id="KW-0472">Membrane</keyword>
<dbReference type="Gene3D" id="2.40.170.20">
    <property type="entry name" value="TonB-dependent receptor, beta-barrel domain"/>
    <property type="match status" value="1"/>
</dbReference>
<evidence type="ECO:0000256" key="11">
    <source>
        <dbReference type="RuleBase" id="RU003357"/>
    </source>
</evidence>
<keyword evidence="4 10" id="KW-0812">Transmembrane</keyword>
<keyword evidence="12" id="KW-1133">Transmembrane helix</keyword>
<evidence type="ECO:0000259" key="14">
    <source>
        <dbReference type="Pfam" id="PF07715"/>
    </source>
</evidence>
<dbReference type="PANTHER" id="PTHR30069:SF29">
    <property type="entry name" value="HEMOGLOBIN AND HEMOGLOBIN-HAPTOGLOBIN-BINDING PROTEIN 1-RELATED"/>
    <property type="match status" value="1"/>
</dbReference>
<dbReference type="InterPro" id="IPR012910">
    <property type="entry name" value="Plug_dom"/>
</dbReference>
<evidence type="ECO:0000256" key="8">
    <source>
        <dbReference type="ARBA" id="ARBA00023170"/>
    </source>
</evidence>
<dbReference type="SUPFAM" id="SSF56935">
    <property type="entry name" value="Porins"/>
    <property type="match status" value="1"/>
</dbReference>
<dbReference type="PROSITE" id="PS52016">
    <property type="entry name" value="TONB_DEPENDENT_REC_3"/>
    <property type="match status" value="1"/>
</dbReference>
<evidence type="ECO:0000256" key="1">
    <source>
        <dbReference type="ARBA" id="ARBA00004571"/>
    </source>
</evidence>
<feature type="domain" description="TonB-dependent receptor plug" evidence="14">
    <location>
        <begin position="69"/>
        <end position="172"/>
    </location>
</feature>
<evidence type="ECO:0000256" key="12">
    <source>
        <dbReference type="SAM" id="Phobius"/>
    </source>
</evidence>
<dbReference type="Proteomes" id="UP001194729">
    <property type="component" value="Unassembled WGS sequence"/>
</dbReference>
<dbReference type="InterPro" id="IPR037066">
    <property type="entry name" value="Plug_dom_sf"/>
</dbReference>
<comment type="subcellular location">
    <subcellularLocation>
        <location evidence="1 10">Cell outer membrane</location>
        <topology evidence="1 10">Multi-pass membrane protein</topology>
    </subcellularLocation>
</comment>
<dbReference type="Gene3D" id="2.170.130.10">
    <property type="entry name" value="TonB-dependent receptor, plug domain"/>
    <property type="match status" value="1"/>
</dbReference>
<name>A0ABS0A0V2_9FLAO</name>
<dbReference type="InterPro" id="IPR000531">
    <property type="entry name" value="Beta-barrel_TonB"/>
</dbReference>
<gene>
    <name evidence="15" type="ORF">FNJ87_01135</name>
</gene>
<evidence type="ECO:0000313" key="16">
    <source>
        <dbReference type="Proteomes" id="UP001194729"/>
    </source>
</evidence>
<comment type="similarity">
    <text evidence="10 11">Belongs to the TonB-dependent receptor family.</text>
</comment>
<evidence type="ECO:0000256" key="9">
    <source>
        <dbReference type="ARBA" id="ARBA00023237"/>
    </source>
</evidence>